<dbReference type="AlphaFoldDB" id="A0A2I2FUG8"/>
<keyword evidence="3" id="KW-1185">Reference proteome</keyword>
<dbReference type="OrthoDB" id="5086080at2759"/>
<dbReference type="GeneID" id="36561448"/>
<dbReference type="PANTHER" id="PTHR37012:SF7">
    <property type="entry name" value="B-ZIP TRANSCRIPTION FACTOR (EUROFUNG)-RELATED"/>
    <property type="match status" value="1"/>
</dbReference>
<evidence type="ECO:0008006" key="4">
    <source>
        <dbReference type="Google" id="ProtNLM"/>
    </source>
</evidence>
<gene>
    <name evidence="2" type="ORF">P170DRAFT_480036</name>
</gene>
<organism evidence="2 3">
    <name type="scientific">Aspergillus steynii IBT 23096</name>
    <dbReference type="NCBI Taxonomy" id="1392250"/>
    <lineage>
        <taxon>Eukaryota</taxon>
        <taxon>Fungi</taxon>
        <taxon>Dikarya</taxon>
        <taxon>Ascomycota</taxon>
        <taxon>Pezizomycotina</taxon>
        <taxon>Eurotiomycetes</taxon>
        <taxon>Eurotiomycetidae</taxon>
        <taxon>Eurotiales</taxon>
        <taxon>Aspergillaceae</taxon>
        <taxon>Aspergillus</taxon>
        <taxon>Aspergillus subgen. Circumdati</taxon>
    </lineage>
</organism>
<evidence type="ECO:0000313" key="3">
    <source>
        <dbReference type="Proteomes" id="UP000234275"/>
    </source>
</evidence>
<dbReference type="EMBL" id="MSFO01000009">
    <property type="protein sequence ID" value="PLB44272.1"/>
    <property type="molecule type" value="Genomic_DNA"/>
</dbReference>
<sequence>MQASTRERKRAADREAQRINRARTKEYIEQLERTIESFVGQNGSQLVEENYRKQRKQLSDLQGTLKKIARIADNAANQETVPSPDESAEGSKSQSVQRKLSPYNYLGESDAPSSSITGYIPAPQTSLHPDDFFGMDFNCSDRERNYLLMLGSAFNLIGGSSGYNVFAGTSPTADDDLCIRAVVDGWDAAKDRHSFDPGWRLLFAVDQGLIYRADASTRVAMLRIMRSLLLQKSGSNYGVQSAVPEYMRASHIQTTIPHAPFLDYFPLPQFRDYWILEGIDYASESCAVEFITRIHFAWPFEIRDVFLKEVSTGNYLFSHEFSKRYHDPECWDFNNLRVPMQLLNSNPTTIDPQLGTADDLLSFFEPGIEEI</sequence>
<feature type="region of interest" description="Disordered" evidence="1">
    <location>
        <begin position="75"/>
        <end position="98"/>
    </location>
</feature>
<dbReference type="Pfam" id="PF11905">
    <property type="entry name" value="DUF3425"/>
    <property type="match status" value="1"/>
</dbReference>
<feature type="region of interest" description="Disordered" evidence="1">
    <location>
        <begin position="1"/>
        <end position="23"/>
    </location>
</feature>
<feature type="compositionally biased region" description="Basic and acidic residues" evidence="1">
    <location>
        <begin position="10"/>
        <end position="23"/>
    </location>
</feature>
<dbReference type="Proteomes" id="UP000234275">
    <property type="component" value="Unassembled WGS sequence"/>
</dbReference>
<dbReference type="RefSeq" id="XP_024699574.1">
    <property type="nucleotide sequence ID" value="XM_024853750.1"/>
</dbReference>
<proteinExistence type="predicted"/>
<reference evidence="2 3" key="1">
    <citation type="submission" date="2016-12" db="EMBL/GenBank/DDBJ databases">
        <title>The genomes of Aspergillus section Nigri reveals drivers in fungal speciation.</title>
        <authorList>
            <consortium name="DOE Joint Genome Institute"/>
            <person name="Vesth T.C."/>
            <person name="Nybo J."/>
            <person name="Theobald S."/>
            <person name="Brandl J."/>
            <person name="Frisvad J.C."/>
            <person name="Nielsen K.F."/>
            <person name="Lyhne E.K."/>
            <person name="Kogle M.E."/>
            <person name="Kuo A."/>
            <person name="Riley R."/>
            <person name="Clum A."/>
            <person name="Nolan M."/>
            <person name="Lipzen A."/>
            <person name="Salamov A."/>
            <person name="Henrissat B."/>
            <person name="Wiebenga A."/>
            <person name="De Vries R.P."/>
            <person name="Grigoriev I.V."/>
            <person name="Mortensen U.H."/>
            <person name="Andersen M.R."/>
            <person name="Baker S.E."/>
        </authorList>
    </citation>
    <scope>NUCLEOTIDE SEQUENCE [LARGE SCALE GENOMIC DNA]</scope>
    <source>
        <strain evidence="2 3">IBT 23096</strain>
    </source>
</reference>
<dbReference type="VEuPathDB" id="FungiDB:P170DRAFT_480036"/>
<name>A0A2I2FUG8_9EURO</name>
<evidence type="ECO:0000256" key="1">
    <source>
        <dbReference type="SAM" id="MobiDB-lite"/>
    </source>
</evidence>
<accession>A0A2I2FUG8</accession>
<dbReference type="CDD" id="cd14688">
    <property type="entry name" value="bZIP_YAP"/>
    <property type="match status" value="1"/>
</dbReference>
<evidence type="ECO:0000313" key="2">
    <source>
        <dbReference type="EMBL" id="PLB44272.1"/>
    </source>
</evidence>
<dbReference type="PANTHER" id="PTHR37012">
    <property type="entry name" value="B-ZIP TRANSCRIPTION FACTOR (EUROFUNG)-RELATED"/>
    <property type="match status" value="1"/>
</dbReference>
<dbReference type="InterPro" id="IPR021833">
    <property type="entry name" value="DUF3425"/>
</dbReference>
<protein>
    <recommendedName>
        <fullName evidence="4">BZIP domain-containing protein</fullName>
    </recommendedName>
</protein>
<comment type="caution">
    <text evidence="2">The sequence shown here is derived from an EMBL/GenBank/DDBJ whole genome shotgun (WGS) entry which is preliminary data.</text>
</comment>